<name>A0A0G3EHX4_9BACT</name>
<gene>
    <name evidence="2" type="ORF">L21SP4_01790</name>
</gene>
<dbReference type="KEGG" id="vbl:L21SP4_01790"/>
<dbReference type="PATRIC" id="fig|1609981.3.peg.1856"/>
<dbReference type="AlphaFoldDB" id="A0A0G3EHX4"/>
<feature type="transmembrane region" description="Helical" evidence="1">
    <location>
        <begin position="56"/>
        <end position="76"/>
    </location>
</feature>
<dbReference type="Proteomes" id="UP000035268">
    <property type="component" value="Chromosome"/>
</dbReference>
<dbReference type="Pfam" id="PF04367">
    <property type="entry name" value="DUF502"/>
    <property type="match status" value="1"/>
</dbReference>
<feature type="transmembrane region" description="Helical" evidence="1">
    <location>
        <begin position="12"/>
        <end position="36"/>
    </location>
</feature>
<reference evidence="2 3" key="2">
    <citation type="journal article" date="2016" name="ISME J.">
        <title>Characterization of the first cultured representative of Verrucomicrobia subdivision 5 indicates the proposal of a novel phylum.</title>
        <authorList>
            <person name="Spring S."/>
            <person name="Bunk B."/>
            <person name="Sproer C."/>
            <person name="Schumann P."/>
            <person name="Rohde M."/>
            <person name="Tindall B.J."/>
            <person name="Klenk H.P."/>
        </authorList>
    </citation>
    <scope>NUCLEOTIDE SEQUENCE [LARGE SCALE GENOMIC DNA]</scope>
    <source>
        <strain evidence="2 3">L21-Fru-AB</strain>
    </source>
</reference>
<evidence type="ECO:0000313" key="2">
    <source>
        <dbReference type="EMBL" id="AKJ65027.1"/>
    </source>
</evidence>
<keyword evidence="1" id="KW-1133">Transmembrane helix</keyword>
<keyword evidence="3" id="KW-1185">Reference proteome</keyword>
<evidence type="ECO:0000313" key="3">
    <source>
        <dbReference type="Proteomes" id="UP000035268"/>
    </source>
</evidence>
<dbReference type="InterPro" id="IPR007462">
    <property type="entry name" value="COV1-like"/>
</dbReference>
<dbReference type="OrthoDB" id="9780267at2"/>
<reference evidence="3" key="1">
    <citation type="submission" date="2015-02" db="EMBL/GenBank/DDBJ databases">
        <title>Description and complete genome sequence of the first cultured representative of the subdivision 5 of the Verrucomicrobia phylum.</title>
        <authorList>
            <person name="Spring S."/>
            <person name="Bunk B."/>
            <person name="Sproer C."/>
            <person name="Klenk H.-P."/>
        </authorList>
    </citation>
    <scope>NUCLEOTIDE SEQUENCE [LARGE SCALE GENOMIC DNA]</scope>
    <source>
        <strain evidence="3">L21-Fru-AB</strain>
    </source>
</reference>
<dbReference type="RefSeq" id="WP_052882295.1">
    <property type="nucleotide sequence ID" value="NZ_CP010904.1"/>
</dbReference>
<dbReference type="PANTHER" id="PTHR31876:SF26">
    <property type="entry name" value="PROTEIN LIKE COV 2"/>
    <property type="match status" value="1"/>
</dbReference>
<proteinExistence type="predicted"/>
<evidence type="ECO:0000256" key="1">
    <source>
        <dbReference type="SAM" id="Phobius"/>
    </source>
</evidence>
<keyword evidence="1" id="KW-0812">Transmembrane</keyword>
<dbReference type="PANTHER" id="PTHR31876">
    <property type="entry name" value="COV-LIKE PROTEIN 1"/>
    <property type="match status" value="1"/>
</dbReference>
<evidence type="ECO:0008006" key="4">
    <source>
        <dbReference type="Google" id="ProtNLM"/>
    </source>
</evidence>
<dbReference type="STRING" id="1307763.L21SP4_01790"/>
<accession>A0A0G3EHX4</accession>
<dbReference type="EMBL" id="CP010904">
    <property type="protein sequence ID" value="AKJ65027.1"/>
    <property type="molecule type" value="Genomic_DNA"/>
</dbReference>
<sequence length="237" mass="26157">MNTVWASIRKNILIGLLLVTPLAVTLFLIRFLYNIVHGPLSTLLPEAMRHPVMQPLLVLAAIGLGMLCLFLLGFFFRNVAGRRFYRFADRAVSRLPLINKIYVSTRDLTAALFTQRQTLFRSAVLMEYPRRGIYSMAFVTANVPASFRRRAQAELPGDELVTLFVPTTPNPTSGVLIVAPRSELVELDITVSEAMKLVISGGAVFPGDEAEQKGATLIDLLDTWAHARGLKKDGGTS</sequence>
<protein>
    <recommendedName>
        <fullName evidence="4">DUF502 domain-containing protein</fullName>
    </recommendedName>
</protein>
<keyword evidence="1" id="KW-0472">Membrane</keyword>
<organism evidence="2 3">
    <name type="scientific">Kiritimatiella glycovorans</name>
    <dbReference type="NCBI Taxonomy" id="1307763"/>
    <lineage>
        <taxon>Bacteria</taxon>
        <taxon>Pseudomonadati</taxon>
        <taxon>Kiritimatiellota</taxon>
        <taxon>Kiritimatiellia</taxon>
        <taxon>Kiritimatiellales</taxon>
        <taxon>Kiritimatiellaceae</taxon>
        <taxon>Kiritimatiella</taxon>
    </lineage>
</organism>